<evidence type="ECO:0000256" key="1">
    <source>
        <dbReference type="SAM" id="Phobius"/>
    </source>
</evidence>
<dbReference type="Proteomes" id="UP000326950">
    <property type="component" value="Unassembled WGS sequence"/>
</dbReference>
<proteinExistence type="predicted"/>
<protein>
    <submittedName>
        <fullName evidence="2">Uncharacterized protein</fullName>
    </submittedName>
</protein>
<dbReference type="EMBL" id="ML738667">
    <property type="protein sequence ID" value="KAE8159823.1"/>
    <property type="molecule type" value="Genomic_DNA"/>
</dbReference>
<keyword evidence="1" id="KW-0812">Transmembrane</keyword>
<keyword evidence="1" id="KW-1133">Transmembrane helix</keyword>
<keyword evidence="1" id="KW-0472">Membrane</keyword>
<feature type="transmembrane region" description="Helical" evidence="1">
    <location>
        <begin position="36"/>
        <end position="56"/>
    </location>
</feature>
<organism evidence="2 3">
    <name type="scientific">Aspergillus tamarii</name>
    <dbReference type="NCBI Taxonomy" id="41984"/>
    <lineage>
        <taxon>Eukaryota</taxon>
        <taxon>Fungi</taxon>
        <taxon>Dikarya</taxon>
        <taxon>Ascomycota</taxon>
        <taxon>Pezizomycotina</taxon>
        <taxon>Eurotiomycetes</taxon>
        <taxon>Eurotiomycetidae</taxon>
        <taxon>Eurotiales</taxon>
        <taxon>Aspergillaceae</taxon>
        <taxon>Aspergillus</taxon>
        <taxon>Aspergillus subgen. Circumdati</taxon>
    </lineage>
</organism>
<evidence type="ECO:0000313" key="2">
    <source>
        <dbReference type="EMBL" id="KAE8159823.1"/>
    </source>
</evidence>
<dbReference type="AlphaFoldDB" id="A0A5N6UN17"/>
<name>A0A5N6UN17_ASPTM</name>
<gene>
    <name evidence="2" type="ORF">BDV40DRAFT_230251</name>
</gene>
<sequence length="57" mass="6317">MDNKPTCGNAGYTPALSMSPDAYDCFWMVPCSKLTLRFYSVSFNIVLVSVFSTITIL</sequence>
<evidence type="ECO:0000313" key="3">
    <source>
        <dbReference type="Proteomes" id="UP000326950"/>
    </source>
</evidence>
<keyword evidence="3" id="KW-1185">Reference proteome</keyword>
<accession>A0A5N6UN17</accession>
<reference evidence="2 3" key="1">
    <citation type="submission" date="2019-04" db="EMBL/GenBank/DDBJ databases">
        <title>Friends and foes A comparative genomics study of 23 Aspergillus species from section Flavi.</title>
        <authorList>
            <consortium name="DOE Joint Genome Institute"/>
            <person name="Kjaerbolling I."/>
            <person name="Vesth T."/>
            <person name="Frisvad J.C."/>
            <person name="Nybo J.L."/>
            <person name="Theobald S."/>
            <person name="Kildgaard S."/>
            <person name="Isbrandt T."/>
            <person name="Kuo A."/>
            <person name="Sato A."/>
            <person name="Lyhne E.K."/>
            <person name="Kogle M.E."/>
            <person name="Wiebenga A."/>
            <person name="Kun R.S."/>
            <person name="Lubbers R.J."/>
            <person name="Makela M.R."/>
            <person name="Barry K."/>
            <person name="Chovatia M."/>
            <person name="Clum A."/>
            <person name="Daum C."/>
            <person name="Haridas S."/>
            <person name="He G."/>
            <person name="LaButti K."/>
            <person name="Lipzen A."/>
            <person name="Mondo S."/>
            <person name="Riley R."/>
            <person name="Salamov A."/>
            <person name="Simmons B.A."/>
            <person name="Magnuson J.K."/>
            <person name="Henrissat B."/>
            <person name="Mortensen U.H."/>
            <person name="Larsen T.O."/>
            <person name="Devries R.P."/>
            <person name="Grigoriev I.V."/>
            <person name="Machida M."/>
            <person name="Baker S.E."/>
            <person name="Andersen M.R."/>
        </authorList>
    </citation>
    <scope>NUCLEOTIDE SEQUENCE [LARGE SCALE GENOMIC DNA]</scope>
    <source>
        <strain evidence="2 3">CBS 117626</strain>
    </source>
</reference>